<dbReference type="AlphaFoldDB" id="A0A392SR22"/>
<accession>A0A392SR22</accession>
<sequence length="43" mass="4770">EVSAHAPDVNEWVNSLVAVDNEPFIQMPAPADDDYVETLDLDQ</sequence>
<name>A0A392SR22_9FABA</name>
<comment type="caution">
    <text evidence="1">The sequence shown here is derived from an EMBL/GenBank/DDBJ whole genome shotgun (WGS) entry which is preliminary data.</text>
</comment>
<feature type="non-terminal residue" evidence="1">
    <location>
        <position position="43"/>
    </location>
</feature>
<evidence type="ECO:0000313" key="2">
    <source>
        <dbReference type="Proteomes" id="UP000265520"/>
    </source>
</evidence>
<evidence type="ECO:0000313" key="1">
    <source>
        <dbReference type="EMBL" id="MCI50857.1"/>
    </source>
</evidence>
<dbReference type="EMBL" id="LXQA010423062">
    <property type="protein sequence ID" value="MCI50857.1"/>
    <property type="molecule type" value="Genomic_DNA"/>
</dbReference>
<keyword evidence="2" id="KW-1185">Reference proteome</keyword>
<reference evidence="1 2" key="1">
    <citation type="journal article" date="2018" name="Front. Plant Sci.">
        <title>Red Clover (Trifolium pratense) and Zigzag Clover (T. medium) - A Picture of Genomic Similarities and Differences.</title>
        <authorList>
            <person name="Dluhosova J."/>
            <person name="Istvanek J."/>
            <person name="Nedelnik J."/>
            <person name="Repkova J."/>
        </authorList>
    </citation>
    <scope>NUCLEOTIDE SEQUENCE [LARGE SCALE GENOMIC DNA]</scope>
    <source>
        <strain evidence="2">cv. 10/8</strain>
        <tissue evidence="1">Leaf</tissue>
    </source>
</reference>
<feature type="non-terminal residue" evidence="1">
    <location>
        <position position="1"/>
    </location>
</feature>
<organism evidence="1 2">
    <name type="scientific">Trifolium medium</name>
    <dbReference type="NCBI Taxonomy" id="97028"/>
    <lineage>
        <taxon>Eukaryota</taxon>
        <taxon>Viridiplantae</taxon>
        <taxon>Streptophyta</taxon>
        <taxon>Embryophyta</taxon>
        <taxon>Tracheophyta</taxon>
        <taxon>Spermatophyta</taxon>
        <taxon>Magnoliopsida</taxon>
        <taxon>eudicotyledons</taxon>
        <taxon>Gunneridae</taxon>
        <taxon>Pentapetalae</taxon>
        <taxon>rosids</taxon>
        <taxon>fabids</taxon>
        <taxon>Fabales</taxon>
        <taxon>Fabaceae</taxon>
        <taxon>Papilionoideae</taxon>
        <taxon>50 kb inversion clade</taxon>
        <taxon>NPAAA clade</taxon>
        <taxon>Hologalegina</taxon>
        <taxon>IRL clade</taxon>
        <taxon>Trifolieae</taxon>
        <taxon>Trifolium</taxon>
    </lineage>
</organism>
<proteinExistence type="predicted"/>
<protein>
    <submittedName>
        <fullName evidence="1">Uncharacterized protein</fullName>
    </submittedName>
</protein>
<dbReference type="Proteomes" id="UP000265520">
    <property type="component" value="Unassembled WGS sequence"/>
</dbReference>